<name>A0AC35G153_9BILA</name>
<dbReference type="Proteomes" id="UP000887580">
    <property type="component" value="Unplaced"/>
</dbReference>
<evidence type="ECO:0000313" key="2">
    <source>
        <dbReference type="WBParaSite" id="PS1159_v2.g22940.t1"/>
    </source>
</evidence>
<sequence length="237" mass="27143">MRFLVNKHVKLLSLDAMNTLIGLKEPPGKIYAKFAAEYGIQVNPDMLAQRFKKGFKELETKYPCYGYDTFGAAKWWSKLIKYTFADNHDFGDAESFDHMCMKLYDYYETPEPWKLLEDNVAEHLLNIRSHDIGICITSNFDSRLRTVLYDFDILNHIDYIALSGEIGKAKPDPAIFNEIMEHFSLSNSKEILHIGDSLEKDYKGALDFGAQACLYGLKDATEGIPNIENLGDLKFEK</sequence>
<reference evidence="2" key="1">
    <citation type="submission" date="2022-11" db="UniProtKB">
        <authorList>
            <consortium name="WormBaseParasite"/>
        </authorList>
    </citation>
    <scope>IDENTIFICATION</scope>
</reference>
<evidence type="ECO:0000313" key="1">
    <source>
        <dbReference type="Proteomes" id="UP000887580"/>
    </source>
</evidence>
<dbReference type="WBParaSite" id="PS1159_v2.g22940.t1">
    <property type="protein sequence ID" value="PS1159_v2.g22940.t1"/>
    <property type="gene ID" value="PS1159_v2.g22940"/>
</dbReference>
<protein>
    <submittedName>
        <fullName evidence="2">Haloacid dehalogenase-like hydrolase domain-containing protein 3</fullName>
    </submittedName>
</protein>
<proteinExistence type="predicted"/>
<accession>A0AC35G153</accession>
<organism evidence="1 2">
    <name type="scientific">Panagrolaimus sp. PS1159</name>
    <dbReference type="NCBI Taxonomy" id="55785"/>
    <lineage>
        <taxon>Eukaryota</taxon>
        <taxon>Metazoa</taxon>
        <taxon>Ecdysozoa</taxon>
        <taxon>Nematoda</taxon>
        <taxon>Chromadorea</taxon>
        <taxon>Rhabditida</taxon>
        <taxon>Tylenchina</taxon>
        <taxon>Panagrolaimomorpha</taxon>
        <taxon>Panagrolaimoidea</taxon>
        <taxon>Panagrolaimidae</taxon>
        <taxon>Panagrolaimus</taxon>
    </lineage>
</organism>